<accession>A0A837G7T4</accession>
<keyword evidence="4 7" id="KW-0812">Transmembrane</keyword>
<dbReference type="InterPro" id="IPR010656">
    <property type="entry name" value="DctM"/>
</dbReference>
<comment type="subcellular location">
    <subcellularLocation>
        <location evidence="1 7">Cell inner membrane</location>
        <topology evidence="1 7">Multi-pass membrane protein</topology>
    </subcellularLocation>
</comment>
<keyword evidence="3 7" id="KW-0997">Cell inner membrane</keyword>
<feature type="transmembrane region" description="Helical" evidence="7">
    <location>
        <begin position="267"/>
        <end position="289"/>
    </location>
</feature>
<evidence type="ECO:0000256" key="2">
    <source>
        <dbReference type="ARBA" id="ARBA00022475"/>
    </source>
</evidence>
<dbReference type="EMBL" id="JXXR01000012">
    <property type="protein sequence ID" value="KJY72878.1"/>
    <property type="molecule type" value="Genomic_DNA"/>
</dbReference>
<comment type="similarity">
    <text evidence="7">Belongs to the TRAP transporter large permease family.</text>
</comment>
<sequence length="421" mass="44706">MFGIFGGWAALLAVGMPVAFTLYVVSIIYLLMNGGIALAPQKIIAGLNSFPLLAVPFFIFSGLLMNSAGITDKMFKFARDLTGHFTGSLGHVNVMASLLFSGMSGSAHADAGGLGQLEIKAMRDEGYDDGFSGAITAASSVIGPLMPPSIPMVIYGVMSGASVGALFLAGVVPALLCAGALMLMVYAIAKKKGYPVYPRASFKTICYSFKDAALALLTPVLIIGGIFSGIVTPTEAAVVASLYAMFLGFFVYRELSIKRFVELVHETINTSAVIGFLIGGVSLFGYVIIKEDIPLKAAELFLQVTDSPLIFLLLVSVMLFILGAFIETLALLLILIPILLPITVQLGIDPVHFGVVVVLNMMLGILTPPMGVSLFVVAKVGNIPYETLARSVLIFLVPLIAVLLMIIFFPQLVMFLPNHLL</sequence>
<gene>
    <name evidence="9" type="ORF">TW71_11965</name>
</gene>
<dbReference type="InterPro" id="IPR004681">
    <property type="entry name" value="TRAP_DctM"/>
</dbReference>
<reference evidence="9" key="1">
    <citation type="journal article" date="2015" name="BMC Genomics">
        <title>Genome mining reveals unlocked bioactive potential of marine Gram-negative bacteria.</title>
        <authorList>
            <person name="Machado H."/>
            <person name="Sonnenschein E.C."/>
            <person name="Melchiorsen J."/>
            <person name="Gram L."/>
        </authorList>
    </citation>
    <scope>NUCLEOTIDE SEQUENCE</scope>
    <source>
        <strain evidence="9">S2052</strain>
    </source>
</reference>
<dbReference type="PANTHER" id="PTHR33362">
    <property type="entry name" value="SIALIC ACID TRAP TRANSPORTER PERMEASE PROTEIN SIAT-RELATED"/>
    <property type="match status" value="1"/>
</dbReference>
<feature type="transmembrane region" description="Helical" evidence="7">
    <location>
        <begin position="351"/>
        <end position="372"/>
    </location>
</feature>
<evidence type="ECO:0000256" key="7">
    <source>
        <dbReference type="RuleBase" id="RU369079"/>
    </source>
</evidence>
<comment type="caution">
    <text evidence="9">The sequence shown here is derived from an EMBL/GenBank/DDBJ whole genome shotgun (WGS) entry which is preliminary data.</text>
</comment>
<protein>
    <recommendedName>
        <fullName evidence="7">TRAP transporter large permease protein</fullName>
    </recommendedName>
</protein>
<keyword evidence="5 7" id="KW-1133">Transmembrane helix</keyword>
<evidence type="ECO:0000313" key="9">
    <source>
        <dbReference type="EMBL" id="KJY72878.1"/>
    </source>
</evidence>
<keyword evidence="7" id="KW-0813">Transport</keyword>
<dbReference type="PIRSF" id="PIRSF006066">
    <property type="entry name" value="HI0050"/>
    <property type="match status" value="1"/>
</dbReference>
<feature type="transmembrane region" description="Helical" evidence="7">
    <location>
        <begin position="392"/>
        <end position="416"/>
    </location>
</feature>
<dbReference type="AlphaFoldDB" id="A0A837G7T4"/>
<organism evidence="9">
    <name type="scientific">Vibrio coralliilyticus</name>
    <dbReference type="NCBI Taxonomy" id="190893"/>
    <lineage>
        <taxon>Bacteria</taxon>
        <taxon>Pseudomonadati</taxon>
        <taxon>Pseudomonadota</taxon>
        <taxon>Gammaproteobacteria</taxon>
        <taxon>Vibrionales</taxon>
        <taxon>Vibrionaceae</taxon>
        <taxon>Vibrio</taxon>
    </lineage>
</organism>
<evidence type="ECO:0000256" key="1">
    <source>
        <dbReference type="ARBA" id="ARBA00004429"/>
    </source>
</evidence>
<keyword evidence="2" id="KW-1003">Cell membrane</keyword>
<feature type="transmembrane region" description="Helical" evidence="7">
    <location>
        <begin position="309"/>
        <end position="339"/>
    </location>
</feature>
<evidence type="ECO:0000256" key="5">
    <source>
        <dbReference type="ARBA" id="ARBA00022989"/>
    </source>
</evidence>
<dbReference type="GO" id="GO:0022857">
    <property type="term" value="F:transmembrane transporter activity"/>
    <property type="evidence" value="ECO:0007669"/>
    <property type="project" value="UniProtKB-UniRule"/>
</dbReference>
<comment type="caution">
    <text evidence="7">Lacks conserved residue(s) required for the propagation of feature annotation.</text>
</comment>
<keyword evidence="6 7" id="KW-0472">Membrane</keyword>
<feature type="domain" description="TRAP C4-dicarboxylate transport system permease DctM subunit" evidence="8">
    <location>
        <begin position="6"/>
        <end position="412"/>
    </location>
</feature>
<comment type="function">
    <text evidence="7">Part of the tripartite ATP-independent periplasmic (TRAP) transport system.</text>
</comment>
<feature type="transmembrane region" description="Helical" evidence="7">
    <location>
        <begin position="153"/>
        <end position="186"/>
    </location>
</feature>
<feature type="transmembrane region" description="Helical" evidence="7">
    <location>
        <begin position="43"/>
        <end position="65"/>
    </location>
</feature>
<feature type="transmembrane region" description="Helical" evidence="7">
    <location>
        <begin position="236"/>
        <end position="255"/>
    </location>
</feature>
<dbReference type="GO" id="GO:0005886">
    <property type="term" value="C:plasma membrane"/>
    <property type="evidence" value="ECO:0007669"/>
    <property type="project" value="UniProtKB-SubCell"/>
</dbReference>
<name>A0A837G7T4_9VIBR</name>
<dbReference type="Pfam" id="PF06808">
    <property type="entry name" value="DctM"/>
    <property type="match status" value="1"/>
</dbReference>
<evidence type="ECO:0000256" key="4">
    <source>
        <dbReference type="ARBA" id="ARBA00022692"/>
    </source>
</evidence>
<feature type="transmembrane region" description="Helical" evidence="7">
    <location>
        <begin position="207"/>
        <end position="230"/>
    </location>
</feature>
<evidence type="ECO:0000259" key="8">
    <source>
        <dbReference type="Pfam" id="PF06808"/>
    </source>
</evidence>
<comment type="subunit">
    <text evidence="7">The complex comprises the extracytoplasmic solute receptor protein and the two transmembrane proteins.</text>
</comment>
<dbReference type="PANTHER" id="PTHR33362:SF3">
    <property type="entry name" value="SIALIC ACID TRAP TRANSPORTER PERMEASE PROTEIN SIAT"/>
    <property type="match status" value="1"/>
</dbReference>
<proteinExistence type="inferred from homology"/>
<dbReference type="RefSeq" id="WP_045986047.1">
    <property type="nucleotide sequence ID" value="NZ_CP016557.1"/>
</dbReference>
<dbReference type="NCBIfam" id="TIGR00786">
    <property type="entry name" value="dctM"/>
    <property type="match status" value="1"/>
</dbReference>
<feature type="transmembrane region" description="Helical" evidence="7">
    <location>
        <begin position="6"/>
        <end position="31"/>
    </location>
</feature>
<evidence type="ECO:0000256" key="3">
    <source>
        <dbReference type="ARBA" id="ARBA00022519"/>
    </source>
</evidence>
<evidence type="ECO:0000256" key="6">
    <source>
        <dbReference type="ARBA" id="ARBA00023136"/>
    </source>
</evidence>